<feature type="domain" description="C-type lectin" evidence="1">
    <location>
        <begin position="38"/>
        <end position="156"/>
    </location>
</feature>
<dbReference type="InterPro" id="IPR016186">
    <property type="entry name" value="C-type_lectin-like/link_sf"/>
</dbReference>
<protein>
    <submittedName>
        <fullName evidence="4">C-type lectin domain-containing protein</fullName>
    </submittedName>
</protein>
<organism evidence="4">
    <name type="scientific">Haemonchus placei</name>
    <name type="common">Barber's pole worm</name>
    <dbReference type="NCBI Taxonomy" id="6290"/>
    <lineage>
        <taxon>Eukaryota</taxon>
        <taxon>Metazoa</taxon>
        <taxon>Ecdysozoa</taxon>
        <taxon>Nematoda</taxon>
        <taxon>Chromadorea</taxon>
        <taxon>Rhabditida</taxon>
        <taxon>Rhabditina</taxon>
        <taxon>Rhabditomorpha</taxon>
        <taxon>Strongyloidea</taxon>
        <taxon>Trichostrongylidae</taxon>
        <taxon>Haemonchus</taxon>
    </lineage>
</organism>
<dbReference type="OrthoDB" id="418245at2759"/>
<dbReference type="Pfam" id="PF00059">
    <property type="entry name" value="Lectin_C"/>
    <property type="match status" value="1"/>
</dbReference>
<evidence type="ECO:0000313" key="3">
    <source>
        <dbReference type="Proteomes" id="UP000268014"/>
    </source>
</evidence>
<dbReference type="AlphaFoldDB" id="A0A158QMS5"/>
<evidence type="ECO:0000313" key="4">
    <source>
        <dbReference type="WBParaSite" id="HPLM_0000915101-mRNA-1"/>
    </source>
</evidence>
<dbReference type="SUPFAM" id="SSF56436">
    <property type="entry name" value="C-type lectin-like"/>
    <property type="match status" value="1"/>
</dbReference>
<dbReference type="InterPro" id="IPR050111">
    <property type="entry name" value="C-type_lectin/snaclec_domain"/>
</dbReference>
<dbReference type="STRING" id="6290.A0A158QMS5"/>
<accession>A0A158QMS5</accession>
<reference evidence="4" key="1">
    <citation type="submission" date="2016-04" db="UniProtKB">
        <authorList>
            <consortium name="WormBaseParasite"/>
        </authorList>
    </citation>
    <scope>IDENTIFICATION</scope>
</reference>
<dbReference type="WBParaSite" id="HPLM_0000915101-mRNA-1">
    <property type="protein sequence ID" value="HPLM_0000915101-mRNA-1"/>
    <property type="gene ID" value="HPLM_0000915101"/>
</dbReference>
<dbReference type="InterPro" id="IPR001304">
    <property type="entry name" value="C-type_lectin-like"/>
</dbReference>
<dbReference type="InterPro" id="IPR016187">
    <property type="entry name" value="CTDL_fold"/>
</dbReference>
<dbReference type="SMART" id="SM00034">
    <property type="entry name" value="CLECT"/>
    <property type="match status" value="1"/>
</dbReference>
<sequence>MEVRCYSGDFSDFLPMTLVTDQLFVIEMPCSPWIWNVETEKCYRKFCDIVHAVEGEKICKKYNGHLVTICSEEENKFVADLGGTLNPTWIGLKRGPSRKYWLWMSGSTCKYRRWARSEPNDITGDEDYSHLWVILPNEYRDWNDSENSRPHDYLSSLPLGHRPAFQNRNGKLIESVTSERGSPVRNSSVEEQTMDTEFYRQHSIPRHNLTCCPQHSQK</sequence>
<keyword evidence="3" id="KW-1185">Reference proteome</keyword>
<name>A0A158QMS5_HAEPC</name>
<dbReference type="EMBL" id="UZAF01017001">
    <property type="protein sequence ID" value="VDO36715.1"/>
    <property type="molecule type" value="Genomic_DNA"/>
</dbReference>
<dbReference type="Proteomes" id="UP000268014">
    <property type="component" value="Unassembled WGS sequence"/>
</dbReference>
<proteinExistence type="predicted"/>
<dbReference type="PROSITE" id="PS50041">
    <property type="entry name" value="C_TYPE_LECTIN_2"/>
    <property type="match status" value="1"/>
</dbReference>
<reference evidence="2 3" key="2">
    <citation type="submission" date="2018-11" db="EMBL/GenBank/DDBJ databases">
        <authorList>
            <consortium name="Pathogen Informatics"/>
        </authorList>
    </citation>
    <scope>NUCLEOTIDE SEQUENCE [LARGE SCALE GENOMIC DNA]</scope>
    <source>
        <strain evidence="2 3">MHpl1</strain>
    </source>
</reference>
<evidence type="ECO:0000259" key="1">
    <source>
        <dbReference type="PROSITE" id="PS50041"/>
    </source>
</evidence>
<dbReference type="Gene3D" id="3.10.100.10">
    <property type="entry name" value="Mannose-Binding Protein A, subunit A"/>
    <property type="match status" value="1"/>
</dbReference>
<gene>
    <name evidence="2" type="ORF">HPLM_LOCUS9143</name>
</gene>
<dbReference type="PANTHER" id="PTHR22803">
    <property type="entry name" value="MANNOSE, PHOSPHOLIPASE, LECTIN RECEPTOR RELATED"/>
    <property type="match status" value="1"/>
</dbReference>
<evidence type="ECO:0000313" key="2">
    <source>
        <dbReference type="EMBL" id="VDO36715.1"/>
    </source>
</evidence>